<dbReference type="AlphaFoldDB" id="A0A7H8TFL3"/>
<evidence type="ECO:0000313" key="2">
    <source>
        <dbReference type="Proteomes" id="UP000509418"/>
    </source>
</evidence>
<dbReference type="Proteomes" id="UP000509418">
    <property type="component" value="Chromosome"/>
</dbReference>
<dbReference type="RefSeq" id="WP_107906742.1">
    <property type="nucleotide sequence ID" value="NZ_BMUS01000002.1"/>
</dbReference>
<keyword evidence="2" id="KW-1185">Reference proteome</keyword>
<evidence type="ECO:0000313" key="1">
    <source>
        <dbReference type="EMBL" id="QKZ21802.1"/>
    </source>
</evidence>
<dbReference type="EMBL" id="CP056041">
    <property type="protein sequence ID" value="QKZ21802.1"/>
    <property type="molecule type" value="Genomic_DNA"/>
</dbReference>
<sequence length="87" mass="9363">MPANPELHIWLQPVKGEPLTLRTGDFPTLDSAVAALNEAFDESRTLRFELTAPDDAENGFALVNFAHVAAVKVWPGAGKGADDGQYL</sequence>
<reference evidence="1 2" key="1">
    <citation type="submission" date="2020-06" db="EMBL/GenBank/DDBJ databases">
        <title>Genome mining for natural products.</title>
        <authorList>
            <person name="Zhang B."/>
            <person name="Shi J."/>
            <person name="Ge H."/>
        </authorList>
    </citation>
    <scope>NUCLEOTIDE SEQUENCE [LARGE SCALE GENOMIC DNA]</scope>
    <source>
        <strain evidence="1 2">NA02069</strain>
    </source>
</reference>
<gene>
    <name evidence="1" type="ORF">HUT05_33340</name>
</gene>
<protein>
    <submittedName>
        <fullName evidence="1">Uncharacterized protein</fullName>
    </submittedName>
</protein>
<dbReference type="GeneID" id="91330069"/>
<accession>A0A7H8TFL3</accession>
<organism evidence="1 2">
    <name type="scientific">Streptomyces chartreusis</name>
    <dbReference type="NCBI Taxonomy" id="1969"/>
    <lineage>
        <taxon>Bacteria</taxon>
        <taxon>Bacillati</taxon>
        <taxon>Actinomycetota</taxon>
        <taxon>Actinomycetes</taxon>
        <taxon>Kitasatosporales</taxon>
        <taxon>Streptomycetaceae</taxon>
        <taxon>Streptomyces</taxon>
    </lineage>
</organism>
<name>A0A7H8TFL3_STRCX</name>
<proteinExistence type="predicted"/>